<accession>A0A481ZD07</accession>
<organism evidence="1">
    <name type="scientific">Pithovirus LCPAC404</name>
    <dbReference type="NCBI Taxonomy" id="2506597"/>
    <lineage>
        <taxon>Viruses</taxon>
        <taxon>Pithoviruses</taxon>
    </lineage>
</organism>
<dbReference type="EMBL" id="MK500598">
    <property type="protein sequence ID" value="QBK93556.1"/>
    <property type="molecule type" value="Genomic_DNA"/>
</dbReference>
<sequence>MESRCGLIFIKSSDDIGIFTRIFCKYSYIGVWILRETKYTVILINPFVFIEPKRYEVDNLKDLTELKGENIDEIYTRECTLSDLADRGKELGFSGYLTSNDSFSTVITALLTEDCIGVEAINDLLGKIYSHFTFKYTTIRECEIKNEIFKPLMKIGCSIEKTERKTIPRSIMINVSNAFNINNVLEKAFNSIDMSDGLRHIRLDILVESLQYFYSIFHSKQNDTYQRSLIIPEEKGSYPAVVSIGSEDRNIQIEFTNGKKFVLTTNSSEMKILTKQQRTEVLEIMNVISDGSLFYENIRRQLEHSI</sequence>
<evidence type="ECO:0000313" key="1">
    <source>
        <dbReference type="EMBL" id="QBK93556.1"/>
    </source>
</evidence>
<reference evidence="1" key="1">
    <citation type="journal article" date="2019" name="MBio">
        <title>Virus Genomes from Deep Sea Sediments Expand the Ocean Megavirome and Support Independent Origins of Viral Gigantism.</title>
        <authorList>
            <person name="Backstrom D."/>
            <person name="Yutin N."/>
            <person name="Jorgensen S.L."/>
            <person name="Dharamshi J."/>
            <person name="Homa F."/>
            <person name="Zaremba-Niedwiedzka K."/>
            <person name="Spang A."/>
            <person name="Wolf Y.I."/>
            <person name="Koonin E.V."/>
            <person name="Ettema T.J."/>
        </authorList>
    </citation>
    <scope>NUCLEOTIDE SEQUENCE</scope>
</reference>
<protein>
    <submittedName>
        <fullName evidence="1">Uncharacterized protein</fullName>
    </submittedName>
</protein>
<gene>
    <name evidence="1" type="ORF">LCPAC404_02600</name>
</gene>
<name>A0A481ZD07_9VIRU</name>
<proteinExistence type="predicted"/>